<comment type="caution">
    <text evidence="3">The sequence shown here is derived from an EMBL/GenBank/DDBJ whole genome shotgun (WGS) entry which is preliminary data.</text>
</comment>
<feature type="non-terminal residue" evidence="3">
    <location>
        <position position="1"/>
    </location>
</feature>
<sequence length="279" mass="31624">LRLENFRKAYVGGGAGAIQIARNLELERAIEEMAKKVKASHNQYVEEKLLMQREQANLQQTLAHADRLKSEVDRLQPEHKRLKAAAREANRLRHDSHKWRFKAAEAEETLCDMVLEKPAEDQKLDNATNLLRHAIAECSTNSDNAKSLEEKFKQKTNKAKEIRKLGSSAARLISDISRLCPDSLPADLRARLNGMPLDELLQMASSEGGDSDDDSFEFETEEAAQPPEAAADEEETSRKNDESKEVKNDQLLADLELSYSEDEQEEKDAYEPETEEEKM</sequence>
<feature type="non-terminal residue" evidence="3">
    <location>
        <position position="279"/>
    </location>
</feature>
<organism evidence="3 4">
    <name type="scientific">Pristionchus entomophagus</name>
    <dbReference type="NCBI Taxonomy" id="358040"/>
    <lineage>
        <taxon>Eukaryota</taxon>
        <taxon>Metazoa</taxon>
        <taxon>Ecdysozoa</taxon>
        <taxon>Nematoda</taxon>
        <taxon>Chromadorea</taxon>
        <taxon>Rhabditida</taxon>
        <taxon>Rhabditina</taxon>
        <taxon>Diplogasteromorpha</taxon>
        <taxon>Diplogasteroidea</taxon>
        <taxon>Neodiplogasteridae</taxon>
        <taxon>Pristionchus</taxon>
    </lineage>
</organism>
<dbReference type="AlphaFoldDB" id="A0AAV5TT36"/>
<protein>
    <submittedName>
        <fullName evidence="3">Uncharacterized protein</fullName>
    </submittedName>
</protein>
<dbReference type="Proteomes" id="UP001432027">
    <property type="component" value="Unassembled WGS sequence"/>
</dbReference>
<feature type="coiled-coil region" evidence="1">
    <location>
        <begin position="23"/>
        <end position="71"/>
    </location>
</feature>
<evidence type="ECO:0000313" key="3">
    <source>
        <dbReference type="EMBL" id="GMS97387.1"/>
    </source>
</evidence>
<evidence type="ECO:0000256" key="2">
    <source>
        <dbReference type="SAM" id="MobiDB-lite"/>
    </source>
</evidence>
<name>A0AAV5TT36_9BILA</name>
<evidence type="ECO:0000256" key="1">
    <source>
        <dbReference type="SAM" id="Coils"/>
    </source>
</evidence>
<evidence type="ECO:0000313" key="4">
    <source>
        <dbReference type="Proteomes" id="UP001432027"/>
    </source>
</evidence>
<keyword evidence="4" id="KW-1185">Reference proteome</keyword>
<gene>
    <name evidence="3" type="ORF">PENTCL1PPCAC_19562</name>
</gene>
<feature type="compositionally biased region" description="Basic and acidic residues" evidence="2">
    <location>
        <begin position="236"/>
        <end position="248"/>
    </location>
</feature>
<accession>A0AAV5TT36</accession>
<feature type="region of interest" description="Disordered" evidence="2">
    <location>
        <begin position="204"/>
        <end position="279"/>
    </location>
</feature>
<dbReference type="EMBL" id="BTSX01000004">
    <property type="protein sequence ID" value="GMS97387.1"/>
    <property type="molecule type" value="Genomic_DNA"/>
</dbReference>
<proteinExistence type="predicted"/>
<reference evidence="3" key="1">
    <citation type="submission" date="2023-10" db="EMBL/GenBank/DDBJ databases">
        <title>Genome assembly of Pristionchus species.</title>
        <authorList>
            <person name="Yoshida K."/>
            <person name="Sommer R.J."/>
        </authorList>
    </citation>
    <scope>NUCLEOTIDE SEQUENCE</scope>
    <source>
        <strain evidence="3">RS0144</strain>
    </source>
</reference>
<keyword evidence="1" id="KW-0175">Coiled coil</keyword>
<feature type="compositionally biased region" description="Acidic residues" evidence="2">
    <location>
        <begin position="259"/>
        <end position="279"/>
    </location>
</feature>
<feature type="compositionally biased region" description="Acidic residues" evidence="2">
    <location>
        <begin position="209"/>
        <end position="222"/>
    </location>
</feature>